<name>A0A2Z6EV42_9BURK</name>
<organism evidence="1 2">
    <name type="scientific">Mycoavidus cysteinexigens</name>
    <dbReference type="NCBI Taxonomy" id="1553431"/>
    <lineage>
        <taxon>Bacteria</taxon>
        <taxon>Pseudomonadati</taxon>
        <taxon>Pseudomonadota</taxon>
        <taxon>Betaproteobacteria</taxon>
        <taxon>Burkholderiales</taxon>
        <taxon>Burkholderiaceae</taxon>
        <taxon>Mycoavidus</taxon>
    </lineage>
</organism>
<dbReference type="EMBL" id="AP018150">
    <property type="protein sequence ID" value="BBE09278.1"/>
    <property type="molecule type" value="Genomic_DNA"/>
</dbReference>
<accession>A0A2Z6EV42</accession>
<dbReference type="Proteomes" id="UP000282597">
    <property type="component" value="Chromosome"/>
</dbReference>
<protein>
    <submittedName>
        <fullName evidence="1">Uncharacterized protein</fullName>
    </submittedName>
</protein>
<sequence length="140" mass="15242">MSSALDTKEVECAHKICALLDTSVAQLPETTLAKLAQARRSALAAQKPEKVRQPAYEMAFASGLSRSSANAASHGRRLFNKFGLIWPLLALLAGLSAITYWADQQRAAEIADIDAAILSDELPLNAYLDHGFRNYLSDPR</sequence>
<reference evidence="1 2" key="1">
    <citation type="journal article" date="2018" name="Microbes Environ.">
        <title>Comparative Genomic Insights into Endofungal Lifestyles of Two Bacterial Endosymbionts, Mycoavidus cysteinexigens and Burkholderia rhizoxinica.</title>
        <authorList>
            <person name="Sharmin D."/>
            <person name="Guo Y."/>
            <person name="Nishizawa T."/>
            <person name="Ohshima S."/>
            <person name="Sato Y."/>
            <person name="Takashima Y."/>
            <person name="Narisawa K."/>
            <person name="Ohta H."/>
        </authorList>
    </citation>
    <scope>NUCLEOTIDE SEQUENCE [LARGE SCALE GENOMIC DNA]</scope>
    <source>
        <strain evidence="1 2">B1-EB</strain>
    </source>
</reference>
<dbReference type="AlphaFoldDB" id="A0A2Z6EV42"/>
<proteinExistence type="predicted"/>
<evidence type="ECO:0000313" key="2">
    <source>
        <dbReference type="Proteomes" id="UP000282597"/>
    </source>
</evidence>
<dbReference type="RefSeq" id="WP_045362215.1">
    <property type="nucleotide sequence ID" value="NZ_AP018150.1"/>
</dbReference>
<keyword evidence="2" id="KW-1185">Reference proteome</keyword>
<dbReference type="Pfam" id="PF12279">
    <property type="entry name" value="DUF3619"/>
    <property type="match status" value="1"/>
</dbReference>
<evidence type="ECO:0000313" key="1">
    <source>
        <dbReference type="EMBL" id="BBE09278.1"/>
    </source>
</evidence>
<dbReference type="KEGG" id="mcys:MCB1EB_1117"/>
<dbReference type="InterPro" id="IPR022064">
    <property type="entry name" value="DUF3619"/>
</dbReference>
<gene>
    <name evidence="1" type="ORF">MCB1EB_1117</name>
</gene>